<gene>
    <name evidence="1" type="ORF">LMG3415_04411</name>
</gene>
<dbReference type="Proteomes" id="UP000507140">
    <property type="component" value="Unassembled WGS sequence"/>
</dbReference>
<accession>A0ABM8LIQ0</accession>
<proteinExistence type="predicted"/>
<sequence length="53" mass="6291">MRGGRPRKQNINVNRYFARALGQSRRPARDQWRIAMVFRDVKPYSASKPFSRP</sequence>
<evidence type="ECO:0000313" key="1">
    <source>
        <dbReference type="EMBL" id="CAB3899958.1"/>
    </source>
</evidence>
<evidence type="ECO:0000313" key="2">
    <source>
        <dbReference type="Proteomes" id="UP000507140"/>
    </source>
</evidence>
<dbReference type="EMBL" id="CADIKR010000006">
    <property type="protein sequence ID" value="CAB3899958.1"/>
    <property type="molecule type" value="Genomic_DNA"/>
</dbReference>
<reference evidence="1 2" key="1">
    <citation type="submission" date="2020-04" db="EMBL/GenBank/DDBJ databases">
        <authorList>
            <person name="De Canck E."/>
        </authorList>
    </citation>
    <scope>NUCLEOTIDE SEQUENCE [LARGE SCALE GENOMIC DNA]</scope>
    <source>
        <strain evidence="1 2">LMG 3415</strain>
    </source>
</reference>
<organism evidence="1 2">
    <name type="scientific">Achromobacter mucicolens</name>
    <dbReference type="NCBI Taxonomy" id="1389922"/>
    <lineage>
        <taxon>Bacteria</taxon>
        <taxon>Pseudomonadati</taxon>
        <taxon>Pseudomonadota</taxon>
        <taxon>Betaproteobacteria</taxon>
        <taxon>Burkholderiales</taxon>
        <taxon>Alcaligenaceae</taxon>
        <taxon>Achromobacter</taxon>
    </lineage>
</organism>
<keyword evidence="2" id="KW-1185">Reference proteome</keyword>
<protein>
    <submittedName>
        <fullName evidence="1">Uncharacterized protein</fullName>
    </submittedName>
</protein>
<name>A0ABM8LIQ0_9BURK</name>
<comment type="caution">
    <text evidence="1">The sequence shown here is derived from an EMBL/GenBank/DDBJ whole genome shotgun (WGS) entry which is preliminary data.</text>
</comment>